<dbReference type="InterPro" id="IPR006214">
    <property type="entry name" value="Bax_inhibitor_1-related"/>
</dbReference>
<accession>A0A087CDU8</accession>
<comment type="caution">
    <text evidence="7">The sequence shown here is derived from an EMBL/GenBank/DDBJ whole genome shotgun (WGS) entry which is preliminary data.</text>
</comment>
<evidence type="ECO:0000256" key="4">
    <source>
        <dbReference type="ARBA" id="ARBA00022989"/>
    </source>
</evidence>
<comment type="similarity">
    <text evidence="2 6">Belongs to the BI1 family.</text>
</comment>
<dbReference type="PANTHER" id="PTHR23291">
    <property type="entry name" value="BAX INHIBITOR-RELATED"/>
    <property type="match status" value="1"/>
</dbReference>
<evidence type="ECO:0000256" key="1">
    <source>
        <dbReference type="ARBA" id="ARBA00004141"/>
    </source>
</evidence>
<evidence type="ECO:0000256" key="2">
    <source>
        <dbReference type="ARBA" id="ARBA00010350"/>
    </source>
</evidence>
<dbReference type="PANTHER" id="PTHR23291:SF50">
    <property type="entry name" value="PROTEIN LIFEGUARD 4"/>
    <property type="match status" value="1"/>
</dbReference>
<dbReference type="OrthoDB" id="9793828at2"/>
<evidence type="ECO:0000313" key="8">
    <source>
        <dbReference type="Proteomes" id="UP000029050"/>
    </source>
</evidence>
<evidence type="ECO:0000256" key="6">
    <source>
        <dbReference type="RuleBase" id="RU004379"/>
    </source>
</evidence>
<feature type="transmembrane region" description="Helical" evidence="6">
    <location>
        <begin position="178"/>
        <end position="197"/>
    </location>
</feature>
<feature type="transmembrane region" description="Helical" evidence="6">
    <location>
        <begin position="122"/>
        <end position="141"/>
    </location>
</feature>
<dbReference type="STRING" id="218140.BPSY_1857"/>
<evidence type="ECO:0000256" key="5">
    <source>
        <dbReference type="ARBA" id="ARBA00023136"/>
    </source>
</evidence>
<keyword evidence="3 6" id="KW-0812">Transmembrane</keyword>
<keyword evidence="8" id="KW-1185">Reference proteome</keyword>
<dbReference type="Pfam" id="PF01027">
    <property type="entry name" value="Bax1-I"/>
    <property type="match status" value="1"/>
</dbReference>
<feature type="transmembrane region" description="Helical" evidence="6">
    <location>
        <begin position="147"/>
        <end position="166"/>
    </location>
</feature>
<evidence type="ECO:0000256" key="3">
    <source>
        <dbReference type="ARBA" id="ARBA00022692"/>
    </source>
</evidence>
<organism evidence="7 8">
    <name type="scientific">Bifidobacterium psychraerophilum</name>
    <dbReference type="NCBI Taxonomy" id="218140"/>
    <lineage>
        <taxon>Bacteria</taxon>
        <taxon>Bacillati</taxon>
        <taxon>Actinomycetota</taxon>
        <taxon>Actinomycetes</taxon>
        <taxon>Bifidobacteriales</taxon>
        <taxon>Bifidobacteriaceae</taxon>
        <taxon>Bifidobacterium</taxon>
    </lineage>
</organism>
<sequence>MTYGREPQGNQSNPNQYQQQYGQQYTQQSYAQQPIMNAQTVYSYDTVQQASRTSITRAYGEMALGLLVTAVVALISQATGALEAYMSATGTIGWIIMAVVQVGLAVSLGARIMKMKPSTARLMFYAYAALMGFTLSSLFWAYNASTIIITLGFCAAFYFALTMFALTTKVNMLKAGPILMVGLVVLIISQIVLMFIAPSATTLRVVAGIGVVLFALMTVYDAQRTKALFAQFASQGPEMIKRISILCALSLYLDFVNLFLYLLQLFGVSDN</sequence>
<proteinExistence type="inferred from homology"/>
<evidence type="ECO:0000313" key="7">
    <source>
        <dbReference type="EMBL" id="KFI81448.1"/>
    </source>
</evidence>
<dbReference type="GO" id="GO:0005886">
    <property type="term" value="C:plasma membrane"/>
    <property type="evidence" value="ECO:0007669"/>
    <property type="project" value="TreeGrafter"/>
</dbReference>
<feature type="transmembrane region" description="Helical" evidence="6">
    <location>
        <begin position="243"/>
        <end position="263"/>
    </location>
</feature>
<gene>
    <name evidence="7" type="ORF">BPSY_1857</name>
</gene>
<dbReference type="CDD" id="cd10432">
    <property type="entry name" value="BI-1-like_bacterial"/>
    <property type="match status" value="1"/>
</dbReference>
<comment type="subcellular location">
    <subcellularLocation>
        <location evidence="1">Membrane</location>
        <topology evidence="1">Multi-pass membrane protein</topology>
    </subcellularLocation>
</comment>
<keyword evidence="5 6" id="KW-0472">Membrane</keyword>
<feature type="transmembrane region" description="Helical" evidence="6">
    <location>
        <begin position="203"/>
        <end position="222"/>
    </location>
</feature>
<dbReference type="Proteomes" id="UP000029050">
    <property type="component" value="Unassembled WGS sequence"/>
</dbReference>
<feature type="transmembrane region" description="Helical" evidence="6">
    <location>
        <begin position="91"/>
        <end position="110"/>
    </location>
</feature>
<dbReference type="RefSeq" id="WP_033495216.1">
    <property type="nucleotide sequence ID" value="NZ_JBDNYD010000019.1"/>
</dbReference>
<reference evidence="7 8" key="1">
    <citation type="submission" date="2014-03" db="EMBL/GenBank/DDBJ databases">
        <title>Genomics of Bifidobacteria.</title>
        <authorList>
            <person name="Ventura M."/>
            <person name="Milani C."/>
            <person name="Lugli G.A."/>
        </authorList>
    </citation>
    <scope>NUCLEOTIDE SEQUENCE [LARGE SCALE GENOMIC DNA]</scope>
    <source>
        <strain evidence="7 8">LMG 21775</strain>
    </source>
</reference>
<dbReference type="EMBL" id="JGZI01000010">
    <property type="protein sequence ID" value="KFI81448.1"/>
    <property type="molecule type" value="Genomic_DNA"/>
</dbReference>
<dbReference type="GeneID" id="98301050"/>
<feature type="transmembrane region" description="Helical" evidence="6">
    <location>
        <begin position="58"/>
        <end position="79"/>
    </location>
</feature>
<name>A0A087CDU8_9BIFI</name>
<dbReference type="eggNOG" id="COG0670">
    <property type="taxonomic scope" value="Bacteria"/>
</dbReference>
<protein>
    <submittedName>
        <fullName evidence="7">Integral membrane protein</fullName>
    </submittedName>
</protein>
<dbReference type="AlphaFoldDB" id="A0A087CDU8"/>
<keyword evidence="4 6" id="KW-1133">Transmembrane helix</keyword>